<comment type="cofactor">
    <cofactor evidence="10">
        <name>Mg(2+)</name>
        <dbReference type="ChEBI" id="CHEBI:18420"/>
    </cofactor>
    <cofactor evidence="10">
        <name>Mn(2+)</name>
        <dbReference type="ChEBI" id="CHEBI:29035"/>
    </cofactor>
    <text evidence="10">Binds 1 divalent metal cation per subunit; can use either Mg(2+) or Mn(2+).</text>
</comment>
<evidence type="ECO:0000259" key="11">
    <source>
        <dbReference type="Pfam" id="PF01931"/>
    </source>
</evidence>
<evidence type="ECO:0000313" key="12">
    <source>
        <dbReference type="EMBL" id="ELY89572.1"/>
    </source>
</evidence>
<keyword evidence="5 10" id="KW-0460">Magnesium</keyword>
<dbReference type="GO" id="GO:0009117">
    <property type="term" value="P:nucleotide metabolic process"/>
    <property type="evidence" value="ECO:0007669"/>
    <property type="project" value="UniProtKB-KW"/>
</dbReference>
<comment type="subunit">
    <text evidence="10">Homodimer.</text>
</comment>
<feature type="domain" description="Non-canonical purine NTP phosphatase/PRRC1" evidence="11">
    <location>
        <begin position="57"/>
        <end position="195"/>
    </location>
</feature>
<dbReference type="Gene3D" id="3.90.950.10">
    <property type="match status" value="1"/>
</dbReference>
<evidence type="ECO:0000313" key="13">
    <source>
        <dbReference type="Proteomes" id="UP000011519"/>
    </source>
</evidence>
<dbReference type="InterPro" id="IPR026533">
    <property type="entry name" value="NTPase/PRRC1"/>
</dbReference>
<dbReference type="AlphaFoldDB" id="L9ZVG3"/>
<feature type="binding site" evidence="10">
    <location>
        <position position="62"/>
    </location>
    <ligand>
        <name>Mg(2+)</name>
        <dbReference type="ChEBI" id="CHEBI:18420"/>
    </ligand>
</feature>
<dbReference type="RefSeq" id="WP_006653896.1">
    <property type="nucleotide sequence ID" value="NZ_AOIM01000036.1"/>
</dbReference>
<feature type="binding site" evidence="10">
    <location>
        <begin position="7"/>
        <end position="12"/>
    </location>
    <ligand>
        <name>substrate</name>
    </ligand>
</feature>
<evidence type="ECO:0000256" key="6">
    <source>
        <dbReference type="ARBA" id="ARBA00023080"/>
    </source>
</evidence>
<dbReference type="InterPro" id="IPR002786">
    <property type="entry name" value="Non_canon_purine_NTPase"/>
</dbReference>
<dbReference type="SUPFAM" id="SSF52972">
    <property type="entry name" value="ITPase-like"/>
    <property type="match status" value="1"/>
</dbReference>
<name>L9ZVG3_9EURY</name>
<comment type="catalytic activity">
    <reaction evidence="8 10">
        <text>ITP + H2O = IDP + phosphate + H(+)</text>
        <dbReference type="Rhea" id="RHEA:28330"/>
        <dbReference type="ChEBI" id="CHEBI:15377"/>
        <dbReference type="ChEBI" id="CHEBI:15378"/>
        <dbReference type="ChEBI" id="CHEBI:43474"/>
        <dbReference type="ChEBI" id="CHEBI:58280"/>
        <dbReference type="ChEBI" id="CHEBI:61402"/>
        <dbReference type="EC" id="3.6.1.73"/>
    </reaction>
</comment>
<comment type="cofactor">
    <cofactor evidence="1">
        <name>Mn(2+)</name>
        <dbReference type="ChEBI" id="CHEBI:29035"/>
    </cofactor>
</comment>
<evidence type="ECO:0000256" key="1">
    <source>
        <dbReference type="ARBA" id="ARBA00001936"/>
    </source>
</evidence>
<comment type="function">
    <text evidence="10">Phosphatase that hydrolyzes non-canonical purine nucleotides such as XTP and ITP to their respective diphosphate derivatives. Probably excludes non-canonical purines from DNA/RNA precursor pool, thus preventing their incorporation into DNA/RNA and avoiding chromosomal lesions.</text>
</comment>
<evidence type="ECO:0000256" key="8">
    <source>
        <dbReference type="ARBA" id="ARBA00048174"/>
    </source>
</evidence>
<dbReference type="Proteomes" id="UP000011519">
    <property type="component" value="Unassembled WGS sequence"/>
</dbReference>
<dbReference type="PANTHER" id="PTHR34699">
    <property type="match status" value="1"/>
</dbReference>
<dbReference type="OrthoDB" id="52857at2157"/>
<accession>L9ZVG3</accession>
<comment type="catalytic activity">
    <reaction evidence="9 10">
        <text>XTP + H2O = XDP + phosphate + H(+)</text>
        <dbReference type="Rhea" id="RHEA:28406"/>
        <dbReference type="ChEBI" id="CHEBI:15377"/>
        <dbReference type="ChEBI" id="CHEBI:15378"/>
        <dbReference type="ChEBI" id="CHEBI:43474"/>
        <dbReference type="ChEBI" id="CHEBI:59884"/>
        <dbReference type="ChEBI" id="CHEBI:61314"/>
        <dbReference type="EC" id="3.6.1.73"/>
    </reaction>
</comment>
<dbReference type="PATRIC" id="fig|1227493.4.peg.2741"/>
<evidence type="ECO:0000256" key="9">
    <source>
        <dbReference type="ARBA" id="ARBA00048781"/>
    </source>
</evidence>
<dbReference type="Pfam" id="PF01931">
    <property type="entry name" value="NTPase_I-T"/>
    <property type="match status" value="1"/>
</dbReference>
<dbReference type="GO" id="GO:0046872">
    <property type="term" value="F:metal ion binding"/>
    <property type="evidence" value="ECO:0007669"/>
    <property type="project" value="UniProtKB-KW"/>
</dbReference>
<dbReference type="InterPro" id="IPR029001">
    <property type="entry name" value="ITPase-like_fam"/>
</dbReference>
<evidence type="ECO:0000256" key="2">
    <source>
        <dbReference type="ARBA" id="ARBA00022723"/>
    </source>
</evidence>
<evidence type="ECO:0000256" key="5">
    <source>
        <dbReference type="ARBA" id="ARBA00022842"/>
    </source>
</evidence>
<keyword evidence="3 10" id="KW-0547">Nucleotide-binding</keyword>
<proteinExistence type="inferred from homology"/>
<keyword evidence="13" id="KW-1185">Reference proteome</keyword>
<organism evidence="12 13">
    <name type="scientific">Natrialba hulunbeirensis JCM 10989</name>
    <dbReference type="NCBI Taxonomy" id="1227493"/>
    <lineage>
        <taxon>Archaea</taxon>
        <taxon>Methanobacteriati</taxon>
        <taxon>Methanobacteriota</taxon>
        <taxon>Stenosarchaea group</taxon>
        <taxon>Halobacteria</taxon>
        <taxon>Halobacteriales</taxon>
        <taxon>Natrialbaceae</taxon>
        <taxon>Natrialba</taxon>
    </lineage>
</organism>
<evidence type="ECO:0000256" key="7">
    <source>
        <dbReference type="ARBA" id="ARBA00023211"/>
    </source>
</evidence>
<evidence type="ECO:0000256" key="4">
    <source>
        <dbReference type="ARBA" id="ARBA00022801"/>
    </source>
</evidence>
<gene>
    <name evidence="12" type="ORF">C483_13638</name>
</gene>
<keyword evidence="4 10" id="KW-0378">Hydrolase</keyword>
<keyword evidence="6 10" id="KW-0546">Nucleotide metabolism</keyword>
<protein>
    <recommendedName>
        <fullName evidence="10">Probable inosine/xanthosine triphosphatase</fullName>
        <shortName evidence="10">ITPase/XTPase</shortName>
        <ecNumber evidence="10">3.6.1.73</ecNumber>
    </recommendedName>
    <alternativeName>
        <fullName evidence="10">Non-canonical purine NTP phosphatase</fullName>
    </alternativeName>
    <alternativeName>
        <fullName evidence="10">Non-standard purine NTP phosphatase</fullName>
    </alternativeName>
    <alternativeName>
        <fullName evidence="10">Nucleoside-triphosphate phosphatase</fullName>
        <shortName evidence="10">NTPase</shortName>
    </alternativeName>
</protein>
<evidence type="ECO:0000256" key="3">
    <source>
        <dbReference type="ARBA" id="ARBA00022741"/>
    </source>
</evidence>
<comment type="similarity">
    <text evidence="10">Belongs to the YjjX NTPase family.</text>
</comment>
<dbReference type="EMBL" id="AOIM01000036">
    <property type="protein sequence ID" value="ELY89572.1"/>
    <property type="molecule type" value="Genomic_DNA"/>
</dbReference>
<keyword evidence="7 10" id="KW-0464">Manganese</keyword>
<keyword evidence="2 10" id="KW-0479">Metal-binding</keyword>
<dbReference type="HAMAP" id="MF_00648">
    <property type="entry name" value="Non_canon_purine_NTPase_YjjX"/>
    <property type="match status" value="1"/>
</dbReference>
<dbReference type="InterPro" id="IPR050299">
    <property type="entry name" value="YjjX_NTPase"/>
</dbReference>
<dbReference type="GO" id="GO:0000166">
    <property type="term" value="F:nucleotide binding"/>
    <property type="evidence" value="ECO:0007669"/>
    <property type="project" value="UniProtKB-KW"/>
</dbReference>
<comment type="caution">
    <text evidence="10">Lacks conserved residue(s) required for the propagation of feature annotation.</text>
</comment>
<sequence>MEIAVGSTNPVKVDAVEHVLESHNCACGCDCDRDSECDHGYEDDCSCDCPALDPPATPVAVDSGVPEQPWSVEETITGARTRARRAYDTTTADYAVGLEGGVARVDGVDGLSLIMWAAVTDGTRVEVGGGPTLRLPDEIATRLENGEELGPVMDDVLGTTGIAESEGAAGVLTDGLTDRTRALSEAVACAFGPFLTLYYDTP</sequence>
<dbReference type="EC" id="3.6.1.73" evidence="10"/>
<reference evidence="12 13" key="1">
    <citation type="journal article" date="2014" name="PLoS Genet.">
        <title>Phylogenetically driven sequencing of extremely halophilic archaea reveals strategies for static and dynamic osmo-response.</title>
        <authorList>
            <person name="Becker E.A."/>
            <person name="Seitzer P.M."/>
            <person name="Tritt A."/>
            <person name="Larsen D."/>
            <person name="Krusor M."/>
            <person name="Yao A.I."/>
            <person name="Wu D."/>
            <person name="Madern D."/>
            <person name="Eisen J.A."/>
            <person name="Darling A.E."/>
            <person name="Facciotti M.T."/>
        </authorList>
    </citation>
    <scope>NUCLEOTIDE SEQUENCE [LARGE SCALE GENOMIC DNA]</scope>
    <source>
        <strain evidence="12 13">JCM 10989</strain>
    </source>
</reference>
<comment type="caution">
    <text evidence="12">The sequence shown here is derived from an EMBL/GenBank/DDBJ whole genome shotgun (WGS) entry which is preliminary data.</text>
</comment>
<dbReference type="GO" id="GO:0103023">
    <property type="term" value="F:ITPase activity"/>
    <property type="evidence" value="ECO:0007669"/>
    <property type="project" value="UniProtKB-EC"/>
</dbReference>
<dbReference type="STRING" id="1227493.C483_13638"/>
<evidence type="ECO:0000256" key="10">
    <source>
        <dbReference type="HAMAP-Rule" id="MF_00648"/>
    </source>
</evidence>
<dbReference type="PANTHER" id="PTHR34699:SF2">
    <property type="entry name" value="NON-CANONICAL PURINE NTP PHOSPHATASE_PRRC1 DOMAIN-CONTAINING PROTEIN"/>
    <property type="match status" value="1"/>
</dbReference>